<dbReference type="GO" id="GO:0016791">
    <property type="term" value="F:phosphatase activity"/>
    <property type="evidence" value="ECO:0007669"/>
    <property type="project" value="TreeGrafter"/>
</dbReference>
<dbReference type="EMBL" id="BMLG01000006">
    <property type="protein sequence ID" value="GGM29784.1"/>
    <property type="molecule type" value="Genomic_DNA"/>
</dbReference>
<dbReference type="PANTHER" id="PTHR10000:SF8">
    <property type="entry name" value="HAD SUPERFAMILY HYDROLASE-LIKE, TYPE 3"/>
    <property type="match status" value="1"/>
</dbReference>
<name>A0A917WT62_9BACI</name>
<dbReference type="InterPro" id="IPR006379">
    <property type="entry name" value="HAD-SF_hydro_IIB"/>
</dbReference>
<gene>
    <name evidence="1" type="ORF">GCM10011351_14910</name>
</gene>
<dbReference type="GO" id="GO:0000287">
    <property type="term" value="F:magnesium ion binding"/>
    <property type="evidence" value="ECO:0007669"/>
    <property type="project" value="TreeGrafter"/>
</dbReference>
<reference evidence="1" key="2">
    <citation type="submission" date="2020-09" db="EMBL/GenBank/DDBJ databases">
        <authorList>
            <person name="Sun Q."/>
            <person name="Zhou Y."/>
        </authorList>
    </citation>
    <scope>NUCLEOTIDE SEQUENCE</scope>
    <source>
        <strain evidence="1">CGMCC 1.6333</strain>
    </source>
</reference>
<dbReference type="InterPro" id="IPR000150">
    <property type="entry name" value="Cof"/>
</dbReference>
<accession>A0A917WT62</accession>
<evidence type="ECO:0000313" key="1">
    <source>
        <dbReference type="EMBL" id="GGM29784.1"/>
    </source>
</evidence>
<dbReference type="AlphaFoldDB" id="A0A917WT62"/>
<dbReference type="InterPro" id="IPR036412">
    <property type="entry name" value="HAD-like_sf"/>
</dbReference>
<dbReference type="RefSeq" id="WP_117154252.1">
    <property type="nucleotide sequence ID" value="NZ_BMLG01000006.1"/>
</dbReference>
<comment type="caution">
    <text evidence="1">The sequence shown here is derived from an EMBL/GenBank/DDBJ whole genome shotgun (WGS) entry which is preliminary data.</text>
</comment>
<dbReference type="Pfam" id="PF08282">
    <property type="entry name" value="Hydrolase_3"/>
    <property type="match status" value="1"/>
</dbReference>
<dbReference type="Gene3D" id="3.40.50.1000">
    <property type="entry name" value="HAD superfamily/HAD-like"/>
    <property type="match status" value="1"/>
</dbReference>
<dbReference type="SFLD" id="SFLDG01140">
    <property type="entry name" value="C2.B:_Phosphomannomutase_and_P"/>
    <property type="match status" value="1"/>
</dbReference>
<dbReference type="Proteomes" id="UP000618460">
    <property type="component" value="Unassembled WGS sequence"/>
</dbReference>
<dbReference type="SFLD" id="SFLDS00003">
    <property type="entry name" value="Haloacid_Dehalogenase"/>
    <property type="match status" value="1"/>
</dbReference>
<dbReference type="PANTHER" id="PTHR10000">
    <property type="entry name" value="PHOSPHOSERINE PHOSPHATASE"/>
    <property type="match status" value="1"/>
</dbReference>
<protein>
    <submittedName>
        <fullName evidence="1">Haloacid dehalogenase</fullName>
    </submittedName>
</protein>
<sequence>MIKLFATDLDGTLLKEHNRITTEDRIGLRDLVEHQVELAIATGRADNEIKEIYKLIEQTGHRVSQNGSFVHNKQDDMIHTYTFEKDISHALHKLIEDTNINYLISTADDIFIKEMTPFLEKFEHLFFFPLKVGNNFTKELGKSIIPSKFMVVGETDEIVSVQELLHKHLDPHIESYLSDSRCVDVVPKGINKGIGLTKLINTLSIQTNEIAVVGDSFNDIAMFQMTPHSYAMSSAHPEVKKHATKVVDHVHEAILDLKEQGLY</sequence>
<proteinExistence type="predicted"/>
<reference evidence="1" key="1">
    <citation type="journal article" date="2014" name="Int. J. Syst. Evol. Microbiol.">
        <title>Complete genome sequence of Corynebacterium casei LMG S-19264T (=DSM 44701T), isolated from a smear-ripened cheese.</title>
        <authorList>
            <consortium name="US DOE Joint Genome Institute (JGI-PGF)"/>
            <person name="Walter F."/>
            <person name="Albersmeier A."/>
            <person name="Kalinowski J."/>
            <person name="Ruckert C."/>
        </authorList>
    </citation>
    <scope>NUCLEOTIDE SEQUENCE</scope>
    <source>
        <strain evidence="1">CGMCC 1.6333</strain>
    </source>
</reference>
<dbReference type="GO" id="GO:0005829">
    <property type="term" value="C:cytosol"/>
    <property type="evidence" value="ECO:0007669"/>
    <property type="project" value="TreeGrafter"/>
</dbReference>
<dbReference type="SUPFAM" id="SSF56784">
    <property type="entry name" value="HAD-like"/>
    <property type="match status" value="1"/>
</dbReference>
<keyword evidence="2" id="KW-1185">Reference proteome</keyword>
<evidence type="ECO:0000313" key="2">
    <source>
        <dbReference type="Proteomes" id="UP000618460"/>
    </source>
</evidence>
<dbReference type="InterPro" id="IPR023214">
    <property type="entry name" value="HAD_sf"/>
</dbReference>
<dbReference type="Gene3D" id="3.30.1240.10">
    <property type="match status" value="1"/>
</dbReference>
<dbReference type="NCBIfam" id="TIGR01484">
    <property type="entry name" value="HAD-SF-IIB"/>
    <property type="match status" value="1"/>
</dbReference>
<organism evidence="1 2">
    <name type="scientific">Paraliobacillus quinghaiensis</name>
    <dbReference type="NCBI Taxonomy" id="470815"/>
    <lineage>
        <taxon>Bacteria</taxon>
        <taxon>Bacillati</taxon>
        <taxon>Bacillota</taxon>
        <taxon>Bacilli</taxon>
        <taxon>Bacillales</taxon>
        <taxon>Bacillaceae</taxon>
        <taxon>Paraliobacillus</taxon>
    </lineage>
</organism>
<dbReference type="OrthoDB" id="9806027at2"/>
<dbReference type="NCBIfam" id="TIGR00099">
    <property type="entry name" value="Cof-subfamily"/>
    <property type="match status" value="1"/>
</dbReference>